<dbReference type="GO" id="GO:0035091">
    <property type="term" value="F:phosphatidylinositol binding"/>
    <property type="evidence" value="ECO:0007669"/>
    <property type="project" value="InterPro"/>
</dbReference>
<evidence type="ECO:0000256" key="8">
    <source>
        <dbReference type="ARBA" id="ARBA00037868"/>
    </source>
</evidence>
<dbReference type="PROSITE" id="PS50035">
    <property type="entry name" value="PLD"/>
    <property type="match status" value="2"/>
</dbReference>
<dbReference type="GO" id="GO:0012505">
    <property type="term" value="C:endomembrane system"/>
    <property type="evidence" value="ECO:0007669"/>
    <property type="project" value="UniProtKB-SubCell"/>
</dbReference>
<dbReference type="InterPro" id="IPR001683">
    <property type="entry name" value="PX_dom"/>
</dbReference>
<keyword evidence="3" id="KW-0677">Repeat</keyword>
<dbReference type="CDD" id="cd09141">
    <property type="entry name" value="PLDc_vPLD1_2_yPLD_like_2"/>
    <property type="match status" value="1"/>
</dbReference>
<organism evidence="13 14">
    <name type="scientific">Acrobeloides nanus</name>
    <dbReference type="NCBI Taxonomy" id="290746"/>
    <lineage>
        <taxon>Eukaryota</taxon>
        <taxon>Metazoa</taxon>
        <taxon>Ecdysozoa</taxon>
        <taxon>Nematoda</taxon>
        <taxon>Chromadorea</taxon>
        <taxon>Rhabditida</taxon>
        <taxon>Tylenchina</taxon>
        <taxon>Cephalobomorpha</taxon>
        <taxon>Cephaloboidea</taxon>
        <taxon>Cephalobidae</taxon>
        <taxon>Acrobeloides</taxon>
    </lineage>
</organism>
<dbReference type="SUPFAM" id="SSF56024">
    <property type="entry name" value="Phospholipase D/nuclease"/>
    <property type="match status" value="3"/>
</dbReference>
<keyword evidence="4 9" id="KW-0378">Hydrolase</keyword>
<evidence type="ECO:0000256" key="2">
    <source>
        <dbReference type="ARBA" id="ARBA00008664"/>
    </source>
</evidence>
<proteinExistence type="inferred from homology"/>
<sequence>MTESEEQDLPGCFIPYSQVYESQDAVRKQGYWIPGLPIDARIINVQKDTSTNIHIVNPFVYTIQLEHGKFKWTVLKRYKDFSLLSQRLLAHRAVEILKAPVRRTRRKLESMYGLDHKDGCPYRYTFDGGSTTEESEEEEVDVLTRTRDIGDTQDDRRESQDGQASGQNGVDGKEKKSRRPRSVALPRFPMMPDAMISEDHMNERKEKLEAWLRYTLDIPVNRNYHETAEFLEISRYSFINEIGGKYKEGKMKKRPGGGRVYTGIKQCCVRWFVPWSKRWLIVKDTYVCYEYPSDKIMRAVLLMDESFAINSNEFTTMIKGNKEFVVSNQQHVLHLKCPREDDAIEWKETIKKIMETTGTIWLNKKRFGSSFPERKDIFVQWFVDARNYMEKAAAMMELARDEIFIADWWLCPEIYMRRPMAEGNKWRLDQVLLRAAERGVRIFVLIYKEVEMALGLGSLYAKRYLQGLHKNIKVMRHPDHFPGTGTFFWAHHEKLLIIDQLIAFVGGVDLCYGRWDDNRHVLTDLGSVQYTPKQPADFTMAHGLAAAVGVATSSMTQPSPDAEEECPTQEEVCNAVEKAIGKRDEEEKEAIEHKEKPKKKALRDAMAFVAHVSRRNRTTLSTSDDESSNKRGRSTEGEDQPDRNAVGKAIGKRDEEVKEAIEHTEKPKKKALRDAMDFVAQISRRNRATLSTSDDESSNKRGRSTEGEDQLDRNATYAVGKHNRDRSLENTPKEDLLEEESDVEKGTKIAQQWRRGGRNPFSAMESRNQNVMRRIVANLKTSKAKKRWRYVLEGEDLTEDYIVAYYRQQEQNVDMSDLVGAGKLFPGKDYVNFIYKDFIDVEDAYSDFIDRYRTPRMPWHDIHSLVYGEAARDLARHFIQRWNATKTEKLKDNNEYPYLLPKSYDSIKIPRIFINKDTYKADVQVLRSVTNWSCLIEGTESSIQQAYLSLIANSEHFVYIENQFFVSMINSLDVSNEICKVICERIIRAHKEQKKYRVYVMIPLLPGFEGDIGANQYSALLAVLDWTYLSICRGPHSLLECLKKAGVEDPFNYICFTGLRTYDELCGKLVSELIYIHSKMMIVDDLYTIIGSANINDRSQTGHRDSEVCILVTDTEFVPSTMNGKAYQAGKFASSLRKNLMKEHLCLIPNAMHPSRPEFDIELDDPVADSFFVDIWCRYARNNTRIYEDVFRTFPTDLVESFEELIVWKAEMPLCVSDPEQAKEKLKELVGSVVLFPLNFLRREHLAPTLGVKEGLVPSAVFT</sequence>
<dbReference type="GO" id="GO:0009395">
    <property type="term" value="P:phospholipid catabolic process"/>
    <property type="evidence" value="ECO:0007669"/>
    <property type="project" value="TreeGrafter"/>
</dbReference>
<keyword evidence="5 9" id="KW-0442">Lipid degradation</keyword>
<dbReference type="InterPro" id="IPR015679">
    <property type="entry name" value="PLipase_D_fam"/>
</dbReference>
<comment type="subcellular location">
    <subcellularLocation>
        <location evidence="8">Endomembrane system</location>
        <topology evidence="8">Lipid-anchor</topology>
    </subcellularLocation>
</comment>
<feature type="domain" description="PLD phosphodiesterase" evidence="11">
    <location>
        <begin position="1072"/>
        <end position="1099"/>
    </location>
</feature>
<dbReference type="InterPro" id="IPR001736">
    <property type="entry name" value="PLipase_D/transphosphatidylase"/>
</dbReference>
<comment type="catalytic activity">
    <reaction evidence="1 9">
        <text>a 1,2-diacyl-sn-glycero-3-phosphocholine + H2O = a 1,2-diacyl-sn-glycero-3-phosphate + choline + H(+)</text>
        <dbReference type="Rhea" id="RHEA:14445"/>
        <dbReference type="ChEBI" id="CHEBI:15354"/>
        <dbReference type="ChEBI" id="CHEBI:15377"/>
        <dbReference type="ChEBI" id="CHEBI:15378"/>
        <dbReference type="ChEBI" id="CHEBI:57643"/>
        <dbReference type="ChEBI" id="CHEBI:58608"/>
        <dbReference type="EC" id="3.1.4.4"/>
    </reaction>
</comment>
<evidence type="ECO:0000256" key="4">
    <source>
        <dbReference type="ARBA" id="ARBA00022801"/>
    </source>
</evidence>
<evidence type="ECO:0000256" key="1">
    <source>
        <dbReference type="ARBA" id="ARBA00000798"/>
    </source>
</evidence>
<dbReference type="SUPFAM" id="SSF64268">
    <property type="entry name" value="PX domain"/>
    <property type="match status" value="1"/>
</dbReference>
<evidence type="ECO:0000313" key="13">
    <source>
        <dbReference type="Proteomes" id="UP000887540"/>
    </source>
</evidence>
<dbReference type="CDD" id="cd09138">
    <property type="entry name" value="PLDc_vPLD1_2_yPLD_like_1"/>
    <property type="match status" value="1"/>
</dbReference>
<keyword evidence="6" id="KW-0443">Lipid metabolism</keyword>
<feature type="compositionally biased region" description="Basic and acidic residues" evidence="10">
    <location>
        <begin position="697"/>
        <end position="712"/>
    </location>
</feature>
<name>A0A914DGE3_9BILA</name>
<feature type="region of interest" description="Disordered" evidence="10">
    <location>
        <begin position="125"/>
        <end position="184"/>
    </location>
</feature>
<dbReference type="InterPro" id="IPR016555">
    <property type="entry name" value="PLipase_D_euk"/>
</dbReference>
<dbReference type="SMART" id="SM00312">
    <property type="entry name" value="PX"/>
    <property type="match status" value="1"/>
</dbReference>
<feature type="domain" description="PX" evidence="12">
    <location>
        <begin position="39"/>
        <end position="237"/>
    </location>
</feature>
<protein>
    <recommendedName>
        <fullName evidence="9">Phospholipase</fullName>
        <ecNumber evidence="9">3.1.4.4</ecNumber>
    </recommendedName>
</protein>
<feature type="compositionally biased region" description="Basic and acidic residues" evidence="10">
    <location>
        <begin position="627"/>
        <end position="642"/>
    </location>
</feature>
<keyword evidence="13" id="KW-1185">Reference proteome</keyword>
<accession>A0A914DGE3</accession>
<dbReference type="GO" id="GO:0060627">
    <property type="term" value="P:regulation of vesicle-mediated transport"/>
    <property type="evidence" value="ECO:0007669"/>
    <property type="project" value="TreeGrafter"/>
</dbReference>
<dbReference type="GO" id="GO:0006654">
    <property type="term" value="P:phosphatidic acid biosynthetic process"/>
    <property type="evidence" value="ECO:0007669"/>
    <property type="project" value="InterPro"/>
</dbReference>
<dbReference type="GO" id="GO:0004630">
    <property type="term" value="F:phospholipase D activity"/>
    <property type="evidence" value="ECO:0007669"/>
    <property type="project" value="UniProtKB-UniRule"/>
</dbReference>
<dbReference type="PANTHER" id="PTHR18896">
    <property type="entry name" value="PHOSPHOLIPASE D"/>
    <property type="match status" value="1"/>
</dbReference>
<evidence type="ECO:0000256" key="6">
    <source>
        <dbReference type="ARBA" id="ARBA00023098"/>
    </source>
</evidence>
<dbReference type="EC" id="3.1.4.4" evidence="9"/>
<dbReference type="Pfam" id="PF00614">
    <property type="entry name" value="PLDc"/>
    <property type="match status" value="2"/>
</dbReference>
<evidence type="ECO:0000259" key="12">
    <source>
        <dbReference type="PROSITE" id="PS50195"/>
    </source>
</evidence>
<dbReference type="PIRSF" id="PIRSF009376">
    <property type="entry name" value="Phospholipase_D_euk"/>
    <property type="match status" value="1"/>
</dbReference>
<evidence type="ECO:0000256" key="10">
    <source>
        <dbReference type="SAM" id="MobiDB-lite"/>
    </source>
</evidence>
<feature type="region of interest" description="Disordered" evidence="10">
    <location>
        <begin position="581"/>
        <end position="765"/>
    </location>
</feature>
<evidence type="ECO:0000313" key="14">
    <source>
        <dbReference type="WBParaSite" id="ACRNAN_scaffold2445.g26798.t1"/>
    </source>
</evidence>
<dbReference type="InterPro" id="IPR036871">
    <property type="entry name" value="PX_dom_sf"/>
</dbReference>
<dbReference type="InterPro" id="IPR001849">
    <property type="entry name" value="PH_domain"/>
</dbReference>
<dbReference type="Gene3D" id="3.30.870.10">
    <property type="entry name" value="Endonuclease Chain A"/>
    <property type="match status" value="3"/>
</dbReference>
<dbReference type="PANTHER" id="PTHR18896:SF76">
    <property type="entry name" value="PHOSPHOLIPASE"/>
    <property type="match status" value="1"/>
</dbReference>
<dbReference type="CDD" id="cd01254">
    <property type="entry name" value="PH_PLD"/>
    <property type="match status" value="1"/>
</dbReference>
<dbReference type="InterPro" id="IPR011993">
    <property type="entry name" value="PH-like_dom_sf"/>
</dbReference>
<evidence type="ECO:0000256" key="3">
    <source>
        <dbReference type="ARBA" id="ARBA00022737"/>
    </source>
</evidence>
<dbReference type="GO" id="GO:0035556">
    <property type="term" value="P:intracellular signal transduction"/>
    <property type="evidence" value="ECO:0007669"/>
    <property type="project" value="InterPro"/>
</dbReference>
<feature type="compositionally biased region" description="Basic and acidic residues" evidence="10">
    <location>
        <begin position="581"/>
        <end position="595"/>
    </location>
</feature>
<dbReference type="SMART" id="SM00233">
    <property type="entry name" value="PH"/>
    <property type="match status" value="1"/>
</dbReference>
<dbReference type="SUPFAM" id="SSF50729">
    <property type="entry name" value="PH domain-like"/>
    <property type="match status" value="1"/>
</dbReference>
<evidence type="ECO:0000256" key="5">
    <source>
        <dbReference type="ARBA" id="ARBA00022963"/>
    </source>
</evidence>
<dbReference type="Gene3D" id="2.30.29.30">
    <property type="entry name" value="Pleckstrin-homology domain (PH domain)/Phosphotyrosine-binding domain (PTB)"/>
    <property type="match status" value="1"/>
</dbReference>
<feature type="compositionally biased region" description="Basic and acidic residues" evidence="10">
    <location>
        <begin position="651"/>
        <end position="665"/>
    </location>
</feature>
<dbReference type="Gene3D" id="3.30.1520.10">
    <property type="entry name" value="Phox-like domain"/>
    <property type="match status" value="2"/>
</dbReference>
<feature type="domain" description="PLD phosphodiesterase" evidence="11">
    <location>
        <begin position="487"/>
        <end position="514"/>
    </location>
</feature>
<dbReference type="FunFam" id="3.30.870.10:FF:000011">
    <property type="entry name" value="Phospholipase"/>
    <property type="match status" value="1"/>
</dbReference>
<feature type="compositionally biased region" description="Basic and acidic residues" evidence="10">
    <location>
        <begin position="142"/>
        <end position="160"/>
    </location>
</feature>
<dbReference type="AlphaFoldDB" id="A0A914DGE3"/>
<evidence type="ECO:0000256" key="9">
    <source>
        <dbReference type="PIRNR" id="PIRNR009376"/>
    </source>
</evidence>
<dbReference type="PROSITE" id="PS50195">
    <property type="entry name" value="PX"/>
    <property type="match status" value="1"/>
</dbReference>
<comment type="similarity">
    <text evidence="2 9">Belongs to the phospholipase D family.</text>
</comment>
<dbReference type="Proteomes" id="UP000887540">
    <property type="component" value="Unplaced"/>
</dbReference>
<feature type="compositionally biased region" description="Basic and acidic residues" evidence="10">
    <location>
        <begin position="725"/>
        <end position="735"/>
    </location>
</feature>
<keyword evidence="7" id="KW-0449">Lipoprotein</keyword>
<evidence type="ECO:0000256" key="7">
    <source>
        <dbReference type="ARBA" id="ARBA00023288"/>
    </source>
</evidence>
<dbReference type="SMART" id="SM00155">
    <property type="entry name" value="PLDc"/>
    <property type="match status" value="2"/>
</dbReference>
<evidence type="ECO:0000259" key="11">
    <source>
        <dbReference type="PROSITE" id="PS50035"/>
    </source>
</evidence>
<dbReference type="WBParaSite" id="ACRNAN_scaffold2445.g26798.t1">
    <property type="protein sequence ID" value="ACRNAN_scaffold2445.g26798.t1"/>
    <property type="gene ID" value="ACRNAN_scaffold2445.g26798"/>
</dbReference>
<reference evidence="14" key="1">
    <citation type="submission" date="2022-11" db="UniProtKB">
        <authorList>
            <consortium name="WormBaseParasite"/>
        </authorList>
    </citation>
    <scope>IDENTIFICATION</scope>
</reference>